<reference evidence="3 4" key="1">
    <citation type="submission" date="2017-12" db="EMBL/GenBank/DDBJ databases">
        <title>The genome sequence of Caulobacter flavus CGMCC1 15093.</title>
        <authorList>
            <person name="Gao J."/>
            <person name="Mao X."/>
            <person name="Sun J."/>
        </authorList>
    </citation>
    <scope>NUCLEOTIDE SEQUENCE [LARGE SCALE GENOMIC DNA]</scope>
    <source>
        <strain evidence="3 4">CGMCC1 15093</strain>
    </source>
</reference>
<evidence type="ECO:0000313" key="3">
    <source>
        <dbReference type="EMBL" id="PLR20079.1"/>
    </source>
</evidence>
<feature type="signal peptide" evidence="1">
    <location>
        <begin position="1"/>
        <end position="28"/>
    </location>
</feature>
<evidence type="ECO:0000313" key="4">
    <source>
        <dbReference type="Proteomes" id="UP000234483"/>
    </source>
</evidence>
<protein>
    <recommendedName>
        <fullName evidence="6">Tetratrico peptide repeat group 5 domain-containing protein</fullName>
    </recommendedName>
</protein>
<proteinExistence type="predicted"/>
<evidence type="ECO:0000256" key="1">
    <source>
        <dbReference type="SAM" id="SignalP"/>
    </source>
</evidence>
<dbReference type="AlphaFoldDB" id="A0A2N5D202"/>
<name>A0A2N5D202_9CAUL</name>
<sequence>MILNLQRAAVAAALSLAAMPLAASSALAAPTKASPDLARDADAVIARMLDLSKAETAQAGQQCPPALADQVDALAARRGFDALDAFRRDAVLYAVVVCRPFDDPRAVAAARRLDRDDVPPPILASANMVLLAEAAMRNDGKGELKALERALDADASQVTALPPEMYGQLVEDLKNDPAARARALDRLRGLDWPTEDGHDQVDNDWALVRAELAADDGDMTRAGAVLDRASSPHVLLAVAQDRRFAALWPQLEAAGRFDWKKVLEAALAKAEDQSRREPANLKRIAHRVDHLRALGRREEAIALGGGYVTRLQAGEAFDDAELSGPMLVAIQAAALSELGRFDEADAVLAKPVAQDRLTQNTARAALLLGLDRPAEVLKTVDAADASIASPFGLMWLDELRACAHHRLGDEAAARKALDKLRKGWRDNPYALSGALLCLGRDDEAAELMIRRLRDPALRGDALKAFRDGPPPPVVTPRDAELDARRRALVARPEVVAVMQEYGRALTLPLGGDYAGGY</sequence>
<keyword evidence="1" id="KW-0732">Signal</keyword>
<dbReference type="KEGG" id="cfh:C1707_11145"/>
<evidence type="ECO:0000313" key="5">
    <source>
        <dbReference type="Proteomes" id="UP000281192"/>
    </source>
</evidence>
<evidence type="ECO:0000313" key="2">
    <source>
        <dbReference type="EMBL" id="AYV46779.1"/>
    </source>
</evidence>
<organism evidence="3 4">
    <name type="scientific">Caulobacter flavus</name>
    <dbReference type="NCBI Taxonomy" id="1679497"/>
    <lineage>
        <taxon>Bacteria</taxon>
        <taxon>Pseudomonadati</taxon>
        <taxon>Pseudomonadota</taxon>
        <taxon>Alphaproteobacteria</taxon>
        <taxon>Caulobacterales</taxon>
        <taxon>Caulobacteraceae</taxon>
        <taxon>Caulobacter</taxon>
    </lineage>
</organism>
<dbReference type="Proteomes" id="UP000281192">
    <property type="component" value="Chromosome"/>
</dbReference>
<dbReference type="EMBL" id="CP026100">
    <property type="protein sequence ID" value="AYV46779.1"/>
    <property type="molecule type" value="Genomic_DNA"/>
</dbReference>
<feature type="chain" id="PRO_5044578180" description="Tetratrico peptide repeat group 5 domain-containing protein" evidence="1">
    <location>
        <begin position="29"/>
        <end position="517"/>
    </location>
</feature>
<accession>A0A2N5D202</accession>
<keyword evidence="5" id="KW-1185">Reference proteome</keyword>
<dbReference type="RefSeq" id="WP_101711474.1">
    <property type="nucleotide sequence ID" value="NZ_CP026100.1"/>
</dbReference>
<dbReference type="EMBL" id="PJRQ01000007">
    <property type="protein sequence ID" value="PLR20079.1"/>
    <property type="molecule type" value="Genomic_DNA"/>
</dbReference>
<reference evidence="2 5" key="2">
    <citation type="submission" date="2018-01" db="EMBL/GenBank/DDBJ databases">
        <title>Complete genome sequence of Caulobacter flavus RHGG3.</title>
        <authorList>
            <person name="Yang E."/>
        </authorList>
    </citation>
    <scope>NUCLEOTIDE SEQUENCE [LARGE SCALE GENOMIC DNA]</scope>
    <source>
        <strain evidence="2 5">RHGG3</strain>
    </source>
</reference>
<dbReference type="Proteomes" id="UP000234483">
    <property type="component" value="Unassembled WGS sequence"/>
</dbReference>
<gene>
    <name evidence="2" type="ORF">C1707_11145</name>
    <name evidence="3" type="ORF">CFHF_02625</name>
</gene>
<evidence type="ECO:0008006" key="6">
    <source>
        <dbReference type="Google" id="ProtNLM"/>
    </source>
</evidence>
<dbReference type="OrthoDB" id="7443106at2"/>